<dbReference type="RefSeq" id="WP_168222339.1">
    <property type="nucleotide sequence ID" value="NZ_CP042998.1"/>
</dbReference>
<evidence type="ECO:0000259" key="1">
    <source>
        <dbReference type="PROSITE" id="PS51186"/>
    </source>
</evidence>
<organism evidence="2 3">
    <name type="scientific">Aquisphaera giovannonii</name>
    <dbReference type="NCBI Taxonomy" id="406548"/>
    <lineage>
        <taxon>Bacteria</taxon>
        <taxon>Pseudomonadati</taxon>
        <taxon>Planctomycetota</taxon>
        <taxon>Planctomycetia</taxon>
        <taxon>Isosphaerales</taxon>
        <taxon>Isosphaeraceae</taxon>
        <taxon>Aquisphaera</taxon>
    </lineage>
</organism>
<dbReference type="Gene3D" id="3.40.630.30">
    <property type="match status" value="1"/>
</dbReference>
<evidence type="ECO:0000313" key="2">
    <source>
        <dbReference type="EMBL" id="QEH39264.1"/>
    </source>
</evidence>
<keyword evidence="2" id="KW-0614">Plasmid</keyword>
<dbReference type="InterPro" id="IPR000182">
    <property type="entry name" value="GNAT_dom"/>
</dbReference>
<dbReference type="Proteomes" id="UP000324233">
    <property type="component" value="Plasmid pOJF2_1"/>
</dbReference>
<dbReference type="PROSITE" id="PS51186">
    <property type="entry name" value="GNAT"/>
    <property type="match status" value="1"/>
</dbReference>
<keyword evidence="3" id="KW-1185">Reference proteome</keyword>
<protein>
    <submittedName>
        <fullName evidence="2">Acetyltransferase (GNAT) family protein</fullName>
    </submittedName>
</protein>
<name>A0A5B9WGF8_9BACT</name>
<reference evidence="2 3" key="1">
    <citation type="submission" date="2019-08" db="EMBL/GenBank/DDBJ databases">
        <title>Deep-cultivation of Planctomycetes and their phenomic and genomic characterization uncovers novel biology.</title>
        <authorList>
            <person name="Wiegand S."/>
            <person name="Jogler M."/>
            <person name="Boedeker C."/>
            <person name="Pinto D."/>
            <person name="Vollmers J."/>
            <person name="Rivas-Marin E."/>
            <person name="Kohn T."/>
            <person name="Peeters S.H."/>
            <person name="Heuer A."/>
            <person name="Rast P."/>
            <person name="Oberbeckmann S."/>
            <person name="Bunk B."/>
            <person name="Jeske O."/>
            <person name="Meyerdierks A."/>
            <person name="Storesund J.E."/>
            <person name="Kallscheuer N."/>
            <person name="Luecker S."/>
            <person name="Lage O.M."/>
            <person name="Pohl T."/>
            <person name="Merkel B.J."/>
            <person name="Hornburger P."/>
            <person name="Mueller R.-W."/>
            <person name="Bruemmer F."/>
            <person name="Labrenz M."/>
            <person name="Spormann A.M."/>
            <person name="Op den Camp H."/>
            <person name="Overmann J."/>
            <person name="Amann R."/>
            <person name="Jetten M.S.M."/>
            <person name="Mascher T."/>
            <person name="Medema M.H."/>
            <person name="Devos D.P."/>
            <person name="Kaster A.-K."/>
            <person name="Ovreas L."/>
            <person name="Rohde M."/>
            <person name="Galperin M.Y."/>
            <person name="Jogler C."/>
        </authorList>
    </citation>
    <scope>NUCLEOTIDE SEQUENCE [LARGE SCALE GENOMIC DNA]</scope>
    <source>
        <strain evidence="2 3">OJF2</strain>
        <plasmid evidence="3">pojf2_1</plasmid>
    </source>
</reference>
<dbReference type="SUPFAM" id="SSF55729">
    <property type="entry name" value="Acyl-CoA N-acyltransferases (Nat)"/>
    <property type="match status" value="1"/>
</dbReference>
<dbReference type="InterPro" id="IPR016181">
    <property type="entry name" value="Acyl_CoA_acyltransferase"/>
</dbReference>
<dbReference type="CDD" id="cd04301">
    <property type="entry name" value="NAT_SF"/>
    <property type="match status" value="1"/>
</dbReference>
<dbReference type="AlphaFoldDB" id="A0A5B9WGF8"/>
<feature type="domain" description="N-acetyltransferase" evidence="1">
    <location>
        <begin position="1"/>
        <end position="159"/>
    </location>
</feature>
<proteinExistence type="predicted"/>
<accession>A0A5B9WGF8</accession>
<keyword evidence="2" id="KW-0808">Transferase</keyword>
<dbReference type="KEGG" id="agv:OJF2_78790"/>
<evidence type="ECO:0000313" key="3">
    <source>
        <dbReference type="Proteomes" id="UP000324233"/>
    </source>
</evidence>
<dbReference type="EMBL" id="CP042998">
    <property type="protein sequence ID" value="QEH39264.1"/>
    <property type="molecule type" value="Genomic_DNA"/>
</dbReference>
<geneLocation type="plasmid" evidence="3">
    <name>pojf2_1</name>
</geneLocation>
<sequence>MIRHALAGDTAALVAIGEATGIFRPHEAEGLLGATLDAIHAGQLGEGHQAHVWVEGPEVPPAGWVYFAPTPNANGVWDLWWIGTDPARQGRGIGSQLLGFVEDRARAAGGRLLLVETSSQPALDPTRRFYANRGYVECGRVPDFYGEGDAKVIFAKRLRPVARPGADDDPT</sequence>
<dbReference type="Pfam" id="PF00583">
    <property type="entry name" value="Acetyltransf_1"/>
    <property type="match status" value="1"/>
</dbReference>
<dbReference type="GO" id="GO:0016747">
    <property type="term" value="F:acyltransferase activity, transferring groups other than amino-acyl groups"/>
    <property type="evidence" value="ECO:0007669"/>
    <property type="project" value="InterPro"/>
</dbReference>
<gene>
    <name evidence="2" type="ORF">OJF2_78790</name>
</gene>